<evidence type="ECO:0000259" key="1">
    <source>
        <dbReference type="Pfam" id="PF08241"/>
    </source>
</evidence>
<dbReference type="eggNOG" id="COG4627">
    <property type="taxonomic scope" value="Bacteria"/>
</dbReference>
<dbReference type="Pfam" id="PF08241">
    <property type="entry name" value="Methyltransf_11"/>
    <property type="match status" value="1"/>
</dbReference>
<dbReference type="CDD" id="cd02440">
    <property type="entry name" value="AdoMet_MTases"/>
    <property type="match status" value="1"/>
</dbReference>
<evidence type="ECO:0000313" key="3">
    <source>
        <dbReference type="Proteomes" id="UP000030345"/>
    </source>
</evidence>
<dbReference type="Proteomes" id="UP000030345">
    <property type="component" value="Unassembled WGS sequence"/>
</dbReference>
<name>A0A0A2B8F8_PROMR</name>
<dbReference type="SUPFAM" id="SSF53335">
    <property type="entry name" value="S-adenosyl-L-methionine-dependent methyltransferases"/>
    <property type="match status" value="1"/>
</dbReference>
<reference evidence="3" key="1">
    <citation type="journal article" date="2014" name="Sci. Data">
        <title>Genomes of diverse isolates of the marine cyanobacterium Prochlorococcus.</title>
        <authorList>
            <person name="Biller S."/>
            <person name="Berube P."/>
            <person name="Thompson J."/>
            <person name="Kelly L."/>
            <person name="Roggensack S."/>
            <person name="Awad L."/>
            <person name="Roache-Johnson K."/>
            <person name="Ding H."/>
            <person name="Giovannoni S.J."/>
            <person name="Moore L.R."/>
            <person name="Chisholm S.W."/>
        </authorList>
    </citation>
    <scope>NUCLEOTIDE SEQUENCE [LARGE SCALE GENOMIC DNA]</scope>
    <source>
        <strain evidence="3">SB</strain>
    </source>
</reference>
<organism evidence="2 3">
    <name type="scientific">Prochlorococcus marinus str. SB</name>
    <dbReference type="NCBI Taxonomy" id="59926"/>
    <lineage>
        <taxon>Bacteria</taxon>
        <taxon>Bacillati</taxon>
        <taxon>Cyanobacteriota</taxon>
        <taxon>Cyanophyceae</taxon>
        <taxon>Synechococcales</taxon>
        <taxon>Prochlorococcaceae</taxon>
        <taxon>Prochlorococcus</taxon>
    </lineage>
</organism>
<accession>A0A0A2B8F8</accession>
<protein>
    <recommendedName>
        <fullName evidence="1">Methyltransferase type 11 domain-containing protein</fullName>
    </recommendedName>
</protein>
<dbReference type="EMBL" id="JNAS01000002">
    <property type="protein sequence ID" value="KGG09035.1"/>
    <property type="molecule type" value="Genomic_DNA"/>
</dbReference>
<evidence type="ECO:0000313" key="2">
    <source>
        <dbReference type="EMBL" id="KGG09035.1"/>
    </source>
</evidence>
<dbReference type="Gene3D" id="3.40.50.150">
    <property type="entry name" value="Vaccinia Virus protein VP39"/>
    <property type="match status" value="1"/>
</dbReference>
<proteinExistence type="predicted"/>
<dbReference type="AlphaFoldDB" id="A0A0A2B8F8"/>
<dbReference type="OrthoDB" id="457170at2"/>
<dbReference type="InterPro" id="IPR013216">
    <property type="entry name" value="Methyltransf_11"/>
</dbReference>
<dbReference type="RefSeq" id="WP_052043493.1">
    <property type="nucleotide sequence ID" value="NZ_CP138981.1"/>
</dbReference>
<feature type="domain" description="Methyltransferase type 11" evidence="1">
    <location>
        <begin position="55"/>
        <end position="107"/>
    </location>
</feature>
<gene>
    <name evidence="2" type="ORF">EV02_1713</name>
</gene>
<dbReference type="GO" id="GO:0008757">
    <property type="term" value="F:S-adenosylmethionine-dependent methyltransferase activity"/>
    <property type="evidence" value="ECO:0007669"/>
    <property type="project" value="InterPro"/>
</dbReference>
<comment type="caution">
    <text evidence="2">The sequence shown here is derived from an EMBL/GenBank/DDBJ whole genome shotgun (WGS) entry which is preliminary data.</text>
</comment>
<dbReference type="InterPro" id="IPR029063">
    <property type="entry name" value="SAM-dependent_MTases_sf"/>
</dbReference>
<sequence>MKILNLGCGAKTSDSEDIVNIDWSILLRLRKNNLMRFASFFLGENRIKRLKELPNNIQVHDLRKGIPFKEFSVDAVYSSHVLEHIDRQDVPRFLNEIFRVLKPQGIIRIVVPNFSYLCSEYIKNYNKCFECNNSRILHDNFVADIIEQSVRRECSGTSKQKKFPRKIENLFFGDARKRGETHQWMYDQFNLKNLLLDASFQEIKVHSFLTSDIADWGRYGLDLNNQGEEYKPNSLYMEARKIF</sequence>